<evidence type="ECO:0000313" key="2">
    <source>
        <dbReference type="EnsemblMetazoa" id="ISCW012319-PA"/>
    </source>
</evidence>
<sequence>MVSIKTTKESNTITVLTESEDTKRALLGIKEIQITDQQPLAVQADLISLEPFGTDETSWKYIHTGHEL</sequence>
<dbReference type="InParanoid" id="B7QDK7"/>
<evidence type="ECO:0000313" key="3">
    <source>
        <dbReference type="Proteomes" id="UP000001555"/>
    </source>
</evidence>
<dbReference type="EMBL" id="ABJB010977634">
    <property type="status" value="NOT_ANNOTATED_CDS"/>
    <property type="molecule type" value="Genomic_DNA"/>
</dbReference>
<dbReference type="PaxDb" id="6945-B7QDK7"/>
<reference evidence="1 3" key="1">
    <citation type="submission" date="2008-03" db="EMBL/GenBank/DDBJ databases">
        <title>Annotation of Ixodes scapularis.</title>
        <authorList>
            <consortium name="Ixodes scapularis Genome Project Consortium"/>
            <person name="Caler E."/>
            <person name="Hannick L.I."/>
            <person name="Bidwell S."/>
            <person name="Joardar V."/>
            <person name="Thiagarajan M."/>
            <person name="Amedeo P."/>
            <person name="Galinsky K.J."/>
            <person name="Schobel S."/>
            <person name="Inman J."/>
            <person name="Hostetler J."/>
            <person name="Miller J."/>
            <person name="Hammond M."/>
            <person name="Megy K."/>
            <person name="Lawson D."/>
            <person name="Kodira C."/>
            <person name="Sutton G."/>
            <person name="Meyer J."/>
            <person name="Hill C.A."/>
            <person name="Birren B."/>
            <person name="Nene V."/>
            <person name="Collins F."/>
            <person name="Alarcon-Chaidez F."/>
            <person name="Wikel S."/>
            <person name="Strausberg R."/>
        </authorList>
    </citation>
    <scope>NUCLEOTIDE SEQUENCE [LARGE SCALE GENOMIC DNA]</scope>
    <source>
        <strain evidence="3">Wikel</strain>
        <strain evidence="1">Wikel colony</strain>
    </source>
</reference>
<dbReference type="Proteomes" id="UP000001555">
    <property type="component" value="Unassembled WGS sequence"/>
</dbReference>
<protein>
    <submittedName>
        <fullName evidence="1 2">Uncharacterized protein</fullName>
    </submittedName>
</protein>
<accession>B7QDK7</accession>
<dbReference type="EMBL" id="DS914667">
    <property type="protein sequence ID" value="EEC16929.1"/>
    <property type="molecule type" value="Genomic_DNA"/>
</dbReference>
<proteinExistence type="predicted"/>
<dbReference type="EnsemblMetazoa" id="ISCW012319-RA">
    <property type="protein sequence ID" value="ISCW012319-PA"/>
    <property type="gene ID" value="ISCW012319"/>
</dbReference>
<evidence type="ECO:0000313" key="1">
    <source>
        <dbReference type="EMBL" id="EEC16929.1"/>
    </source>
</evidence>
<dbReference type="VEuPathDB" id="VectorBase:ISCI012319"/>
<name>B7QDK7_IXOSC</name>
<reference evidence="2" key="2">
    <citation type="submission" date="2020-05" db="UniProtKB">
        <authorList>
            <consortium name="EnsemblMetazoa"/>
        </authorList>
    </citation>
    <scope>IDENTIFICATION</scope>
    <source>
        <strain evidence="2">wikel</strain>
    </source>
</reference>
<dbReference type="VEuPathDB" id="VectorBase:ISCW012319"/>
<gene>
    <name evidence="1" type="ORF">IscW_ISCW012319</name>
</gene>
<organism>
    <name type="scientific">Ixodes scapularis</name>
    <name type="common">Black-legged tick</name>
    <name type="synonym">Deer tick</name>
    <dbReference type="NCBI Taxonomy" id="6945"/>
    <lineage>
        <taxon>Eukaryota</taxon>
        <taxon>Metazoa</taxon>
        <taxon>Ecdysozoa</taxon>
        <taxon>Arthropoda</taxon>
        <taxon>Chelicerata</taxon>
        <taxon>Arachnida</taxon>
        <taxon>Acari</taxon>
        <taxon>Parasitiformes</taxon>
        <taxon>Ixodida</taxon>
        <taxon>Ixodoidea</taxon>
        <taxon>Ixodidae</taxon>
        <taxon>Ixodinae</taxon>
        <taxon>Ixodes</taxon>
    </lineage>
</organism>
<dbReference type="AlphaFoldDB" id="B7QDK7"/>
<keyword evidence="3" id="KW-1185">Reference proteome</keyword>
<dbReference type="HOGENOM" id="CLU_2796825_0_0_1"/>